<dbReference type="InterPro" id="IPR007318">
    <property type="entry name" value="Phopholipid_MeTrfase"/>
</dbReference>
<dbReference type="PANTHER" id="PTHR12714:SF9">
    <property type="entry name" value="PROTEIN-S-ISOPRENYLCYSTEINE O-METHYLTRANSFERASE"/>
    <property type="match status" value="1"/>
</dbReference>
<evidence type="ECO:0000256" key="1">
    <source>
        <dbReference type="ARBA" id="ARBA00004127"/>
    </source>
</evidence>
<proteinExistence type="predicted"/>
<feature type="transmembrane region" description="Helical" evidence="12">
    <location>
        <begin position="40"/>
        <end position="59"/>
    </location>
</feature>
<feature type="transmembrane region" description="Helical" evidence="12">
    <location>
        <begin position="101"/>
        <end position="119"/>
    </location>
</feature>
<evidence type="ECO:0000256" key="3">
    <source>
        <dbReference type="ARBA" id="ARBA00022603"/>
    </source>
</evidence>
<keyword evidence="8" id="KW-0443">Lipid metabolism</keyword>
<dbReference type="Gene3D" id="1.20.120.1630">
    <property type="match status" value="1"/>
</dbReference>
<dbReference type="Pfam" id="PF04191">
    <property type="entry name" value="PEMT"/>
    <property type="match status" value="1"/>
</dbReference>
<evidence type="ECO:0000256" key="10">
    <source>
        <dbReference type="ARBA" id="ARBA00023209"/>
    </source>
</evidence>
<evidence type="ECO:0000256" key="2">
    <source>
        <dbReference type="ARBA" id="ARBA00022516"/>
    </source>
</evidence>
<keyword evidence="9 12" id="KW-0472">Membrane</keyword>
<evidence type="ECO:0000313" key="14">
    <source>
        <dbReference type="Proteomes" id="UP001219525"/>
    </source>
</evidence>
<reference evidence="13" key="1">
    <citation type="submission" date="2023-03" db="EMBL/GenBank/DDBJ databases">
        <title>Massive genome expansion in bonnet fungi (Mycena s.s.) driven by repeated elements and novel gene families across ecological guilds.</title>
        <authorList>
            <consortium name="Lawrence Berkeley National Laboratory"/>
            <person name="Harder C.B."/>
            <person name="Miyauchi S."/>
            <person name="Viragh M."/>
            <person name="Kuo A."/>
            <person name="Thoen E."/>
            <person name="Andreopoulos B."/>
            <person name="Lu D."/>
            <person name="Skrede I."/>
            <person name="Drula E."/>
            <person name="Henrissat B."/>
            <person name="Morin E."/>
            <person name="Kohler A."/>
            <person name="Barry K."/>
            <person name="LaButti K."/>
            <person name="Morin E."/>
            <person name="Salamov A."/>
            <person name="Lipzen A."/>
            <person name="Mereny Z."/>
            <person name="Hegedus B."/>
            <person name="Baldrian P."/>
            <person name="Stursova M."/>
            <person name="Weitz H."/>
            <person name="Taylor A."/>
            <person name="Grigoriev I.V."/>
            <person name="Nagy L.G."/>
            <person name="Martin F."/>
            <person name="Kauserud H."/>
        </authorList>
    </citation>
    <scope>NUCLEOTIDE SEQUENCE</scope>
    <source>
        <strain evidence="13">9144</strain>
    </source>
</reference>
<evidence type="ECO:0000256" key="12">
    <source>
        <dbReference type="SAM" id="Phobius"/>
    </source>
</evidence>
<evidence type="ECO:0000313" key="13">
    <source>
        <dbReference type="EMBL" id="KAJ7211580.1"/>
    </source>
</evidence>
<keyword evidence="3" id="KW-0808">Transferase</keyword>
<evidence type="ECO:0000256" key="11">
    <source>
        <dbReference type="ARBA" id="ARBA00023264"/>
    </source>
</evidence>
<dbReference type="EMBL" id="JARJCW010000025">
    <property type="protein sequence ID" value="KAJ7211580.1"/>
    <property type="molecule type" value="Genomic_DNA"/>
</dbReference>
<dbReference type="GO" id="GO:0032259">
    <property type="term" value="P:methylation"/>
    <property type="evidence" value="ECO:0007669"/>
    <property type="project" value="UniProtKB-KW"/>
</dbReference>
<keyword evidence="4" id="KW-0949">S-adenosyl-L-methionine</keyword>
<gene>
    <name evidence="13" type="ORF">GGX14DRAFT_362465</name>
</gene>
<feature type="non-terminal residue" evidence="13">
    <location>
        <position position="1"/>
    </location>
</feature>
<keyword evidence="3" id="KW-0489">Methyltransferase</keyword>
<keyword evidence="10" id="KW-0594">Phospholipid biosynthesis</keyword>
<evidence type="ECO:0000256" key="6">
    <source>
        <dbReference type="ARBA" id="ARBA00022824"/>
    </source>
</evidence>
<dbReference type="GO" id="GO:0008654">
    <property type="term" value="P:phospholipid biosynthetic process"/>
    <property type="evidence" value="ECO:0007669"/>
    <property type="project" value="UniProtKB-KW"/>
</dbReference>
<evidence type="ECO:0000256" key="7">
    <source>
        <dbReference type="ARBA" id="ARBA00022989"/>
    </source>
</evidence>
<keyword evidence="11" id="KW-1208">Phospholipid metabolism</keyword>
<accession>A0AAD6VFL3</accession>
<protein>
    <recommendedName>
        <fullName evidence="15">Protein-S-isoprenylcysteine O-methyltransferase</fullName>
    </recommendedName>
</protein>
<dbReference type="GO" id="GO:0008168">
    <property type="term" value="F:methyltransferase activity"/>
    <property type="evidence" value="ECO:0007669"/>
    <property type="project" value="UniProtKB-KW"/>
</dbReference>
<dbReference type="GO" id="GO:0012505">
    <property type="term" value="C:endomembrane system"/>
    <property type="evidence" value="ECO:0007669"/>
    <property type="project" value="UniProtKB-SubCell"/>
</dbReference>
<keyword evidence="2" id="KW-0444">Lipid biosynthesis</keyword>
<keyword evidence="14" id="KW-1185">Reference proteome</keyword>
<evidence type="ECO:0000256" key="4">
    <source>
        <dbReference type="ARBA" id="ARBA00022691"/>
    </source>
</evidence>
<keyword evidence="6" id="KW-0256">Endoplasmic reticulum</keyword>
<sequence>VFWMATIAEIAIILAQLDARSILSQFVISKLTLGGGLPTLHLTTQLAFGSILAVAGALLRIQCYRALGKHFTFETGISRDHKLVTSGPYRYMRHPGYTGSAAVYFGLLCSCGSPGSWFMECLFKGSTAGAVLCLSFAAVRGLAVSGLLLRMSKEDEGLKNEFGKEWTAWAARVPYVLIPYIY</sequence>
<name>A0AAD6VFL3_9AGAR</name>
<dbReference type="PANTHER" id="PTHR12714">
    <property type="entry name" value="PROTEIN-S ISOPRENYLCYSTEINE O-METHYLTRANSFERASE"/>
    <property type="match status" value="1"/>
</dbReference>
<evidence type="ECO:0000256" key="5">
    <source>
        <dbReference type="ARBA" id="ARBA00022692"/>
    </source>
</evidence>
<dbReference type="AlphaFoldDB" id="A0AAD6VFL3"/>
<organism evidence="13 14">
    <name type="scientific">Mycena pura</name>
    <dbReference type="NCBI Taxonomy" id="153505"/>
    <lineage>
        <taxon>Eukaryota</taxon>
        <taxon>Fungi</taxon>
        <taxon>Dikarya</taxon>
        <taxon>Basidiomycota</taxon>
        <taxon>Agaricomycotina</taxon>
        <taxon>Agaricomycetes</taxon>
        <taxon>Agaricomycetidae</taxon>
        <taxon>Agaricales</taxon>
        <taxon>Marasmiineae</taxon>
        <taxon>Mycenaceae</taxon>
        <taxon>Mycena</taxon>
    </lineage>
</organism>
<keyword evidence="7 12" id="KW-1133">Transmembrane helix</keyword>
<feature type="transmembrane region" description="Helical" evidence="12">
    <location>
        <begin position="125"/>
        <end position="149"/>
    </location>
</feature>
<comment type="subcellular location">
    <subcellularLocation>
        <location evidence="1">Endomembrane system</location>
        <topology evidence="1">Multi-pass membrane protein</topology>
    </subcellularLocation>
</comment>
<evidence type="ECO:0008006" key="15">
    <source>
        <dbReference type="Google" id="ProtNLM"/>
    </source>
</evidence>
<evidence type="ECO:0000256" key="9">
    <source>
        <dbReference type="ARBA" id="ARBA00023136"/>
    </source>
</evidence>
<evidence type="ECO:0000256" key="8">
    <source>
        <dbReference type="ARBA" id="ARBA00023098"/>
    </source>
</evidence>
<keyword evidence="5 12" id="KW-0812">Transmembrane</keyword>
<comment type="caution">
    <text evidence="13">The sequence shown here is derived from an EMBL/GenBank/DDBJ whole genome shotgun (WGS) entry which is preliminary data.</text>
</comment>
<dbReference type="Proteomes" id="UP001219525">
    <property type="component" value="Unassembled WGS sequence"/>
</dbReference>